<gene>
    <name evidence="4" type="ORF">CLV47_104192</name>
</gene>
<proteinExistence type="predicted"/>
<evidence type="ECO:0000256" key="1">
    <source>
        <dbReference type="ARBA" id="ARBA00023125"/>
    </source>
</evidence>
<dbReference type="OrthoDB" id="1669699at2"/>
<dbReference type="AlphaFoldDB" id="A0A2T1A2T3"/>
<feature type="DNA-binding region" description="H-T-H motif" evidence="2">
    <location>
        <begin position="32"/>
        <end position="51"/>
    </location>
</feature>
<evidence type="ECO:0000259" key="3">
    <source>
        <dbReference type="PROSITE" id="PS50977"/>
    </source>
</evidence>
<dbReference type="Pfam" id="PF00440">
    <property type="entry name" value="TetR_N"/>
    <property type="match status" value="1"/>
</dbReference>
<dbReference type="PROSITE" id="PS50977">
    <property type="entry name" value="HTH_TETR_2"/>
    <property type="match status" value="1"/>
</dbReference>
<dbReference type="InterPro" id="IPR041490">
    <property type="entry name" value="KstR2_TetR_C"/>
</dbReference>
<dbReference type="RefSeq" id="WP_106348372.1">
    <property type="nucleotide sequence ID" value="NZ_PVUE01000004.1"/>
</dbReference>
<name>A0A2T1A2T3_9ACTN</name>
<evidence type="ECO:0000256" key="2">
    <source>
        <dbReference type="PROSITE-ProRule" id="PRU00335"/>
    </source>
</evidence>
<dbReference type="Gene3D" id="1.10.357.10">
    <property type="entry name" value="Tetracycline Repressor, domain 2"/>
    <property type="match status" value="1"/>
</dbReference>
<dbReference type="PANTHER" id="PTHR30055">
    <property type="entry name" value="HTH-TYPE TRANSCRIPTIONAL REGULATOR RUTR"/>
    <property type="match status" value="1"/>
</dbReference>
<dbReference type="EMBL" id="PVUE01000004">
    <property type="protein sequence ID" value="PRZ42844.1"/>
    <property type="molecule type" value="Genomic_DNA"/>
</dbReference>
<comment type="caution">
    <text evidence="4">The sequence shown here is derived from an EMBL/GenBank/DDBJ whole genome shotgun (WGS) entry which is preliminary data.</text>
</comment>
<dbReference type="InterPro" id="IPR009057">
    <property type="entry name" value="Homeodomain-like_sf"/>
</dbReference>
<reference evidence="4 5" key="1">
    <citation type="submission" date="2018-03" db="EMBL/GenBank/DDBJ databases">
        <title>Genomic Encyclopedia of Archaeal and Bacterial Type Strains, Phase II (KMG-II): from individual species to whole genera.</title>
        <authorList>
            <person name="Goeker M."/>
        </authorList>
    </citation>
    <scope>NUCLEOTIDE SEQUENCE [LARGE SCALE GENOMIC DNA]</scope>
    <source>
        <strain evidence="4 5">DSM 100065</strain>
    </source>
</reference>
<dbReference type="GO" id="GO:0003700">
    <property type="term" value="F:DNA-binding transcription factor activity"/>
    <property type="evidence" value="ECO:0007669"/>
    <property type="project" value="TreeGrafter"/>
</dbReference>
<dbReference type="SUPFAM" id="SSF46689">
    <property type="entry name" value="Homeodomain-like"/>
    <property type="match status" value="1"/>
</dbReference>
<keyword evidence="5" id="KW-1185">Reference proteome</keyword>
<dbReference type="InterPro" id="IPR001647">
    <property type="entry name" value="HTH_TetR"/>
</dbReference>
<dbReference type="Proteomes" id="UP000237752">
    <property type="component" value="Unassembled WGS sequence"/>
</dbReference>
<sequence>MDQWREYDELQLTPVLRGALAAFREHGYHGASVRDIASRVGVTVPGLYYHHRNKEAMLAALIDISIHAVVERVRLAMAAAGDDLRTQLANTIEAVVLHMTYHADFAFLDPEFRFLKEETSHSYAEARRAVERRIADLLAVGVETGVFTAEIPDGTARALVGMCQSVAFWYRSDGPKSPREIAREYAAIALSIVDHELDSPRLKI</sequence>
<evidence type="ECO:0000313" key="4">
    <source>
        <dbReference type="EMBL" id="PRZ42844.1"/>
    </source>
</evidence>
<dbReference type="PRINTS" id="PR00455">
    <property type="entry name" value="HTHTETR"/>
</dbReference>
<evidence type="ECO:0000313" key="5">
    <source>
        <dbReference type="Proteomes" id="UP000237752"/>
    </source>
</evidence>
<dbReference type="InterPro" id="IPR050109">
    <property type="entry name" value="HTH-type_TetR-like_transc_reg"/>
</dbReference>
<dbReference type="PANTHER" id="PTHR30055:SF237">
    <property type="entry name" value="TRANSCRIPTIONAL REPRESSOR MCE3R"/>
    <property type="match status" value="1"/>
</dbReference>
<protein>
    <submittedName>
        <fullName evidence="4">TetR family transcriptional regulator</fullName>
    </submittedName>
</protein>
<organism evidence="4 5">
    <name type="scientific">Antricoccus suffuscus</name>
    <dbReference type="NCBI Taxonomy" id="1629062"/>
    <lineage>
        <taxon>Bacteria</taxon>
        <taxon>Bacillati</taxon>
        <taxon>Actinomycetota</taxon>
        <taxon>Actinomycetes</taxon>
        <taxon>Geodermatophilales</taxon>
        <taxon>Antricoccaceae</taxon>
        <taxon>Antricoccus</taxon>
    </lineage>
</organism>
<dbReference type="Pfam" id="PF17932">
    <property type="entry name" value="TetR_C_24"/>
    <property type="match status" value="1"/>
</dbReference>
<feature type="domain" description="HTH tetR-type" evidence="3">
    <location>
        <begin position="9"/>
        <end position="69"/>
    </location>
</feature>
<dbReference type="GO" id="GO:0000976">
    <property type="term" value="F:transcription cis-regulatory region binding"/>
    <property type="evidence" value="ECO:0007669"/>
    <property type="project" value="TreeGrafter"/>
</dbReference>
<dbReference type="InterPro" id="IPR036271">
    <property type="entry name" value="Tet_transcr_reg_TetR-rel_C_sf"/>
</dbReference>
<dbReference type="SUPFAM" id="SSF48498">
    <property type="entry name" value="Tetracyclin repressor-like, C-terminal domain"/>
    <property type="match status" value="1"/>
</dbReference>
<keyword evidence="1 2" id="KW-0238">DNA-binding</keyword>
<accession>A0A2T1A2T3</accession>